<evidence type="ECO:0000313" key="3">
    <source>
        <dbReference type="Proteomes" id="UP001278766"/>
    </source>
</evidence>
<keyword evidence="3" id="KW-1185">Reference proteome</keyword>
<sequence length="205" mass="22336">MVTAVIPRWYGIGRVGTYTSASPNQLLDQDRVVRVKSNKTQHKKKKKKEEPPPSSRATKVVQLQPGGQGEKAGGVTATAWSPPYVVHRSHNHTTPTTASAHVCPCMYSTDKRSAAVPSCLKRYVCVRLLCSTQRPHESVAGMRHWSGRLRQSGRRTDTPTHTLTPDGRRLVGGRWKGRGGGVGVETKGESGMDSAGKGWGMGRVR</sequence>
<evidence type="ECO:0000313" key="2">
    <source>
        <dbReference type="EMBL" id="KAK3296093.1"/>
    </source>
</evidence>
<feature type="compositionally biased region" description="Basic residues" evidence="1">
    <location>
        <begin position="34"/>
        <end position="47"/>
    </location>
</feature>
<name>A0AAE0HGD0_9PEZI</name>
<proteinExistence type="predicted"/>
<feature type="region of interest" description="Disordered" evidence="1">
    <location>
        <begin position="34"/>
        <end position="73"/>
    </location>
</feature>
<dbReference type="EMBL" id="JAUEPN010000004">
    <property type="protein sequence ID" value="KAK3296093.1"/>
    <property type="molecule type" value="Genomic_DNA"/>
</dbReference>
<dbReference type="GeneID" id="87835581"/>
<feature type="region of interest" description="Disordered" evidence="1">
    <location>
        <begin position="151"/>
        <end position="205"/>
    </location>
</feature>
<comment type="caution">
    <text evidence="2">The sequence shown here is derived from an EMBL/GenBank/DDBJ whole genome shotgun (WGS) entry which is preliminary data.</text>
</comment>
<reference evidence="2" key="2">
    <citation type="submission" date="2023-06" db="EMBL/GenBank/DDBJ databases">
        <authorList>
            <consortium name="Lawrence Berkeley National Laboratory"/>
            <person name="Haridas S."/>
            <person name="Hensen N."/>
            <person name="Bonometti L."/>
            <person name="Westerberg I."/>
            <person name="Brannstrom I.O."/>
            <person name="Guillou S."/>
            <person name="Cros-Aarteil S."/>
            <person name="Calhoun S."/>
            <person name="Kuo A."/>
            <person name="Mondo S."/>
            <person name="Pangilinan J."/>
            <person name="Riley R."/>
            <person name="Labutti K."/>
            <person name="Andreopoulos B."/>
            <person name="Lipzen A."/>
            <person name="Chen C."/>
            <person name="Yanf M."/>
            <person name="Daum C."/>
            <person name="Ng V."/>
            <person name="Clum A."/>
            <person name="Steindorff A."/>
            <person name="Ohm R."/>
            <person name="Martin F."/>
            <person name="Silar P."/>
            <person name="Natvig D."/>
            <person name="Lalanne C."/>
            <person name="Gautier V."/>
            <person name="Ament-Velasquez S.L."/>
            <person name="Kruys A."/>
            <person name="Hutchinson M.I."/>
            <person name="Powell A.J."/>
            <person name="Barry K."/>
            <person name="Miller A.N."/>
            <person name="Grigoriev I.V."/>
            <person name="Debuchy R."/>
            <person name="Gladieux P."/>
            <person name="Thoren M.H."/>
            <person name="Johannesson H."/>
        </authorList>
    </citation>
    <scope>NUCLEOTIDE SEQUENCE</scope>
    <source>
        <strain evidence="2">CBS 168.71</strain>
    </source>
</reference>
<dbReference type="RefSeq" id="XP_062659607.1">
    <property type="nucleotide sequence ID" value="XM_062798633.1"/>
</dbReference>
<evidence type="ECO:0000256" key="1">
    <source>
        <dbReference type="SAM" id="MobiDB-lite"/>
    </source>
</evidence>
<organism evidence="2 3">
    <name type="scientific">Chaetomium fimeti</name>
    <dbReference type="NCBI Taxonomy" id="1854472"/>
    <lineage>
        <taxon>Eukaryota</taxon>
        <taxon>Fungi</taxon>
        <taxon>Dikarya</taxon>
        <taxon>Ascomycota</taxon>
        <taxon>Pezizomycotina</taxon>
        <taxon>Sordariomycetes</taxon>
        <taxon>Sordariomycetidae</taxon>
        <taxon>Sordariales</taxon>
        <taxon>Chaetomiaceae</taxon>
        <taxon>Chaetomium</taxon>
    </lineage>
</organism>
<protein>
    <submittedName>
        <fullName evidence="2">Uncharacterized protein</fullName>
    </submittedName>
</protein>
<dbReference type="AlphaFoldDB" id="A0AAE0HGD0"/>
<gene>
    <name evidence="2" type="ORF">B0H64DRAFT_163357</name>
</gene>
<dbReference type="Proteomes" id="UP001278766">
    <property type="component" value="Unassembled WGS sequence"/>
</dbReference>
<reference evidence="2" key="1">
    <citation type="journal article" date="2023" name="Mol. Phylogenet. Evol.">
        <title>Genome-scale phylogeny and comparative genomics of the fungal order Sordariales.</title>
        <authorList>
            <person name="Hensen N."/>
            <person name="Bonometti L."/>
            <person name="Westerberg I."/>
            <person name="Brannstrom I.O."/>
            <person name="Guillou S."/>
            <person name="Cros-Aarteil S."/>
            <person name="Calhoun S."/>
            <person name="Haridas S."/>
            <person name="Kuo A."/>
            <person name="Mondo S."/>
            <person name="Pangilinan J."/>
            <person name="Riley R."/>
            <person name="LaButti K."/>
            <person name="Andreopoulos B."/>
            <person name="Lipzen A."/>
            <person name="Chen C."/>
            <person name="Yan M."/>
            <person name="Daum C."/>
            <person name="Ng V."/>
            <person name="Clum A."/>
            <person name="Steindorff A."/>
            <person name="Ohm R.A."/>
            <person name="Martin F."/>
            <person name="Silar P."/>
            <person name="Natvig D.O."/>
            <person name="Lalanne C."/>
            <person name="Gautier V."/>
            <person name="Ament-Velasquez S.L."/>
            <person name="Kruys A."/>
            <person name="Hutchinson M.I."/>
            <person name="Powell A.J."/>
            <person name="Barry K."/>
            <person name="Miller A.N."/>
            <person name="Grigoriev I.V."/>
            <person name="Debuchy R."/>
            <person name="Gladieux P."/>
            <person name="Hiltunen Thoren M."/>
            <person name="Johannesson H."/>
        </authorList>
    </citation>
    <scope>NUCLEOTIDE SEQUENCE</scope>
    <source>
        <strain evidence="2">CBS 168.71</strain>
    </source>
</reference>
<accession>A0AAE0HGD0</accession>